<evidence type="ECO:0000313" key="3">
    <source>
        <dbReference type="Proteomes" id="UP000184394"/>
    </source>
</evidence>
<protein>
    <submittedName>
        <fullName evidence="2">Uncharacterized protein</fullName>
    </submittedName>
</protein>
<reference evidence="2 3" key="1">
    <citation type="submission" date="2016-11" db="EMBL/GenBank/DDBJ databases">
        <authorList>
            <person name="Jaros S."/>
            <person name="Januszkiewicz K."/>
            <person name="Wedrychowicz H."/>
        </authorList>
    </citation>
    <scope>NUCLEOTIDE SEQUENCE [LARGE SCALE GENOMIC DNA]</scope>
    <source>
        <strain evidence="2 3">Y1</strain>
    </source>
</reference>
<dbReference type="RefSeq" id="WP_072950121.1">
    <property type="nucleotide sequence ID" value="NZ_FRCT01000005.1"/>
</dbReference>
<proteinExistence type="predicted"/>
<feature type="region of interest" description="Disordered" evidence="1">
    <location>
        <begin position="75"/>
        <end position="128"/>
    </location>
</feature>
<feature type="compositionally biased region" description="Acidic residues" evidence="1">
    <location>
        <begin position="220"/>
        <end position="236"/>
    </location>
</feature>
<accession>A0A1M7J211</accession>
<feature type="region of interest" description="Disordered" evidence="1">
    <location>
        <begin position="216"/>
        <end position="236"/>
    </location>
</feature>
<dbReference type="OrthoDB" id="9841344at2"/>
<dbReference type="AlphaFoldDB" id="A0A1M7J211"/>
<dbReference type="Proteomes" id="UP000184394">
    <property type="component" value="Unassembled WGS sequence"/>
</dbReference>
<evidence type="ECO:0000313" key="2">
    <source>
        <dbReference type="EMBL" id="SHM47110.1"/>
    </source>
</evidence>
<evidence type="ECO:0000256" key="1">
    <source>
        <dbReference type="SAM" id="MobiDB-lite"/>
    </source>
</evidence>
<name>A0A1M7J211_RUMFL</name>
<dbReference type="EMBL" id="FRCT01000005">
    <property type="protein sequence ID" value="SHM47110.1"/>
    <property type="molecule type" value="Genomic_DNA"/>
</dbReference>
<gene>
    <name evidence="2" type="ORF">SAMN04487860_10591</name>
</gene>
<organism evidence="2 3">
    <name type="scientific">Ruminococcus flavefaciens</name>
    <dbReference type="NCBI Taxonomy" id="1265"/>
    <lineage>
        <taxon>Bacteria</taxon>
        <taxon>Bacillati</taxon>
        <taxon>Bacillota</taxon>
        <taxon>Clostridia</taxon>
        <taxon>Eubacteriales</taxon>
        <taxon>Oscillospiraceae</taxon>
        <taxon>Ruminococcus</taxon>
    </lineage>
</organism>
<sequence>MKDYIQVSESVFRKAEERMAEKKRHSMKVKRNTLAATSAAAVLFVVLMQNESISNAIKSFPKFVSNVWSGEETTTTQLTTQTTVTTTAEVTTTETTEASTTDTEATSTTTTTTTTTEPVTTEQPVTETVSPIADLPRVYTGTWADVVSVSANDDMLVLDNGLRIGLAYSEKDLRGEFKAGDSIKYEGTFAYDKKKNIYYFIKGWLEIDPWSLAPPKLEPDSDAEEYTEPDYDDYTDPYYDDYTEPEDLEEYNTVEDEYRFVYIEDGAPAMDYSDILDSPDFKFVNRQFYKIKGNNIRIKAVEYPYITTEDGQKWFFIANADGLTEDEKRELKAGDIISFIGYFDYLDYEDVLSSLESHITKEKAIADNVVEADYKGQKLIH</sequence>